<dbReference type="Proteomes" id="UP000250222">
    <property type="component" value="Unassembled WGS sequence"/>
</dbReference>
<dbReference type="OrthoDB" id="9811177at2"/>
<organism evidence="2 3">
    <name type="scientific">Georgenia satyanarayanai</name>
    <dbReference type="NCBI Taxonomy" id="860221"/>
    <lineage>
        <taxon>Bacteria</taxon>
        <taxon>Bacillati</taxon>
        <taxon>Actinomycetota</taxon>
        <taxon>Actinomycetes</taxon>
        <taxon>Micrococcales</taxon>
        <taxon>Bogoriellaceae</taxon>
        <taxon>Georgenia</taxon>
    </lineage>
</organism>
<protein>
    <recommendedName>
        <fullName evidence="1">YgjP-like metallopeptidase domain-containing protein</fullName>
    </recommendedName>
</protein>
<dbReference type="CDD" id="cd07344">
    <property type="entry name" value="M48_yhfN_like"/>
    <property type="match status" value="1"/>
</dbReference>
<dbReference type="PANTHER" id="PTHR30399">
    <property type="entry name" value="UNCHARACTERIZED PROTEIN YGJP"/>
    <property type="match status" value="1"/>
</dbReference>
<evidence type="ECO:0000259" key="1">
    <source>
        <dbReference type="Pfam" id="PF01863"/>
    </source>
</evidence>
<dbReference type="InterPro" id="IPR053136">
    <property type="entry name" value="UTP_pyrophosphatase-like"/>
</dbReference>
<feature type="domain" description="YgjP-like metallopeptidase" evidence="1">
    <location>
        <begin position="84"/>
        <end position="152"/>
    </location>
</feature>
<dbReference type="RefSeq" id="WP_110852113.1">
    <property type="nucleotide sequence ID" value="NZ_QKLZ01000004.1"/>
</dbReference>
<gene>
    <name evidence="2" type="ORF">SAMN05216184_104204</name>
</gene>
<keyword evidence="3" id="KW-1185">Reference proteome</keyword>
<name>A0A2Y9AE72_9MICO</name>
<sequence>MSQIEVRRSRRRTRTVQAFRENGRTVVAIPDRFTAAEEAEWVARMVERLERTGRRRRPSDAQLATRAEQLSTRYLEGRARPQSVAWVGNQTTRWGSCTPGTGTIRISDQVKGMPTWVLDYVLVHELAHLLVGGHGPDFWAWVERYPQTERARGFLDGVSFARRLEGQEAPEPDGTED</sequence>
<dbReference type="AlphaFoldDB" id="A0A2Y9AE72"/>
<dbReference type="Pfam" id="PF01863">
    <property type="entry name" value="YgjP-like"/>
    <property type="match status" value="1"/>
</dbReference>
<dbReference type="PANTHER" id="PTHR30399:SF1">
    <property type="entry name" value="UTP PYROPHOSPHATASE"/>
    <property type="match status" value="1"/>
</dbReference>
<dbReference type="Gene3D" id="3.30.2010.10">
    <property type="entry name" value="Metalloproteases ('zincins'), catalytic domain"/>
    <property type="match status" value="1"/>
</dbReference>
<evidence type="ECO:0000313" key="3">
    <source>
        <dbReference type="Proteomes" id="UP000250222"/>
    </source>
</evidence>
<dbReference type="InterPro" id="IPR002725">
    <property type="entry name" value="YgjP-like_metallopeptidase"/>
</dbReference>
<dbReference type="EMBL" id="UETB01000004">
    <property type="protein sequence ID" value="SSA40627.1"/>
    <property type="molecule type" value="Genomic_DNA"/>
</dbReference>
<reference evidence="2 3" key="1">
    <citation type="submission" date="2016-10" db="EMBL/GenBank/DDBJ databases">
        <authorList>
            <person name="Cai Z."/>
        </authorList>
    </citation>
    <scope>NUCLEOTIDE SEQUENCE [LARGE SCALE GENOMIC DNA]</scope>
    <source>
        <strain evidence="2 3">CGMCC 1.10826</strain>
    </source>
</reference>
<evidence type="ECO:0000313" key="2">
    <source>
        <dbReference type="EMBL" id="SSA40627.1"/>
    </source>
</evidence>
<accession>A0A2Y9AE72</accession>
<proteinExistence type="predicted"/>